<organism evidence="7 8">
    <name type="scientific">Clostridium aestuarii</name>
    <dbReference type="NCBI Taxonomy" id="338193"/>
    <lineage>
        <taxon>Bacteria</taxon>
        <taxon>Bacillati</taxon>
        <taxon>Bacillota</taxon>
        <taxon>Clostridia</taxon>
        <taxon>Eubacteriales</taxon>
        <taxon>Clostridiaceae</taxon>
        <taxon>Clostridium</taxon>
    </lineage>
</organism>
<dbReference type="EMBL" id="JAPQER010000002">
    <property type="protein sequence ID" value="MCY6484287.1"/>
    <property type="molecule type" value="Genomic_DNA"/>
</dbReference>
<dbReference type="PANTHER" id="PTHR30001">
    <property type="entry name" value="RIBONUCLEASE"/>
    <property type="match status" value="1"/>
</dbReference>
<proteinExistence type="predicted"/>
<name>A0ABT4CZM7_9CLOT</name>
<keyword evidence="2" id="KW-0479">Metal-binding</keyword>
<dbReference type="SMART" id="SM00316">
    <property type="entry name" value="S1"/>
    <property type="match status" value="1"/>
</dbReference>
<evidence type="ECO:0000313" key="7">
    <source>
        <dbReference type="EMBL" id="MCY6484287.1"/>
    </source>
</evidence>
<sequence>MEEVFIERQNDILRIVLRNNGKLKECFIEEESDEPCPGEIYKGIVKNIVPSIKSAFIDIGFKKNAYMYIHGKFGNTSIKNGDELLVEIMKEPLGEKGPKVTNQISIPGRYAVIITSNNNLNFSKKLGDNEEFIQYIKQNIEKPSDVGVMIRTNSLNVEIEDINKEITQLYQHYKKIVKEDAYSIKPKLLYNGGGTLGRVLIDILSENTEKVIVNTERDYNYIKEFISRKSDINLQVELYLEKQSLFSYYNIEKEILCLRNNKVVLPSGGNIIIDKTEAMYVIDVNSAKNTKEISIDKTVLSTNTEAAEEIAGQIMMRNLGGIILIDFIDINNYEDKKKIIKILKRGFRDDKKKTVIYPFTKLNLVQIARKRRGKSIYDYIEEECGICKGKGNRIKLSYLNNLIKNEIIKISNACKINDIYIEIDEIYEKDILGDVLQFIKEIDALDKKIYINFMSNLEYFKVEALIFASQIRKFENLKIYG</sequence>
<feature type="domain" description="S1 motif" evidence="6">
    <location>
        <begin position="36"/>
        <end position="103"/>
    </location>
</feature>
<reference evidence="7" key="1">
    <citation type="submission" date="2022-12" db="EMBL/GenBank/DDBJ databases">
        <authorList>
            <person name="Wang J."/>
        </authorList>
    </citation>
    <scope>NUCLEOTIDE SEQUENCE</scope>
    <source>
        <strain evidence="7">HY-45-18</strain>
    </source>
</reference>
<keyword evidence="8" id="KW-1185">Reference proteome</keyword>
<dbReference type="Proteomes" id="UP001078443">
    <property type="component" value="Unassembled WGS sequence"/>
</dbReference>
<evidence type="ECO:0000256" key="3">
    <source>
        <dbReference type="ARBA" id="ARBA00022801"/>
    </source>
</evidence>
<protein>
    <submittedName>
        <fullName evidence="7">Rne/Rng family ribonuclease</fullName>
    </submittedName>
</protein>
<evidence type="ECO:0000259" key="6">
    <source>
        <dbReference type="SMART" id="SM00316"/>
    </source>
</evidence>
<dbReference type="PANTHER" id="PTHR30001:SF0">
    <property type="entry name" value="RIBONUCLEASE G"/>
    <property type="match status" value="1"/>
</dbReference>
<dbReference type="SUPFAM" id="SSF50249">
    <property type="entry name" value="Nucleic acid-binding proteins"/>
    <property type="match status" value="1"/>
</dbReference>
<dbReference type="RefSeq" id="WP_268040558.1">
    <property type="nucleotide sequence ID" value="NZ_JAPQER010000002.1"/>
</dbReference>
<keyword evidence="5" id="KW-0694">RNA-binding</keyword>
<evidence type="ECO:0000256" key="4">
    <source>
        <dbReference type="ARBA" id="ARBA00022842"/>
    </source>
</evidence>
<keyword evidence="3" id="KW-0378">Hydrolase</keyword>
<keyword evidence="4" id="KW-0460">Magnesium</keyword>
<dbReference type="CDD" id="cd04453">
    <property type="entry name" value="S1_RNase_E"/>
    <property type="match status" value="1"/>
</dbReference>
<comment type="cofactor">
    <cofactor evidence="1">
        <name>Mg(2+)</name>
        <dbReference type="ChEBI" id="CHEBI:18420"/>
    </cofactor>
</comment>
<dbReference type="InterPro" id="IPR012340">
    <property type="entry name" value="NA-bd_OB-fold"/>
</dbReference>
<dbReference type="InterPro" id="IPR004659">
    <property type="entry name" value="RNase_E/G"/>
</dbReference>
<gene>
    <name evidence="7" type="ORF">OW763_07950</name>
</gene>
<evidence type="ECO:0000256" key="1">
    <source>
        <dbReference type="ARBA" id="ARBA00001946"/>
    </source>
</evidence>
<dbReference type="NCBIfam" id="TIGR00757">
    <property type="entry name" value="RNaseEG"/>
    <property type="match status" value="1"/>
</dbReference>
<comment type="caution">
    <text evidence="7">The sequence shown here is derived from an EMBL/GenBank/DDBJ whole genome shotgun (WGS) entry which is preliminary data.</text>
</comment>
<dbReference type="InterPro" id="IPR003029">
    <property type="entry name" value="S1_domain"/>
</dbReference>
<evidence type="ECO:0000256" key="5">
    <source>
        <dbReference type="ARBA" id="ARBA00022884"/>
    </source>
</evidence>
<evidence type="ECO:0000256" key="2">
    <source>
        <dbReference type="ARBA" id="ARBA00022723"/>
    </source>
</evidence>
<dbReference type="InterPro" id="IPR019307">
    <property type="entry name" value="RNA-bd_AU-1/RNase_E/G"/>
</dbReference>
<dbReference type="Gene3D" id="2.40.50.140">
    <property type="entry name" value="Nucleic acid-binding proteins"/>
    <property type="match status" value="1"/>
</dbReference>
<dbReference type="Pfam" id="PF10150">
    <property type="entry name" value="RNase_E_G"/>
    <property type="match status" value="1"/>
</dbReference>
<evidence type="ECO:0000313" key="8">
    <source>
        <dbReference type="Proteomes" id="UP001078443"/>
    </source>
</evidence>
<accession>A0ABT4CZM7</accession>